<evidence type="ECO:0000256" key="1">
    <source>
        <dbReference type="SAM" id="MobiDB-lite"/>
    </source>
</evidence>
<evidence type="ECO:0000313" key="3">
    <source>
        <dbReference type="EMBL" id="KXT08922.1"/>
    </source>
</evidence>
<dbReference type="STRING" id="113226.A0A139I2X9"/>
<dbReference type="OrthoDB" id="74764at2759"/>
<organism evidence="3 4">
    <name type="scientific">Pseudocercospora musae</name>
    <dbReference type="NCBI Taxonomy" id="113226"/>
    <lineage>
        <taxon>Eukaryota</taxon>
        <taxon>Fungi</taxon>
        <taxon>Dikarya</taxon>
        <taxon>Ascomycota</taxon>
        <taxon>Pezizomycotina</taxon>
        <taxon>Dothideomycetes</taxon>
        <taxon>Dothideomycetidae</taxon>
        <taxon>Mycosphaerellales</taxon>
        <taxon>Mycosphaerellaceae</taxon>
        <taxon>Pseudocercospora</taxon>
    </lineage>
</organism>
<feature type="domain" description="DUF1996" evidence="2">
    <location>
        <begin position="26"/>
        <end position="266"/>
    </location>
</feature>
<dbReference type="AlphaFoldDB" id="A0A139I2X9"/>
<reference evidence="3 4" key="1">
    <citation type="submission" date="2015-07" db="EMBL/GenBank/DDBJ databases">
        <title>Comparative genomics of the Sigatoka disease complex on banana suggests a link between parallel evolutionary changes in Pseudocercospora fijiensis and Pseudocercospora eumusae and increased virulence on the banana host.</title>
        <authorList>
            <person name="Chang T.-C."/>
            <person name="Salvucci A."/>
            <person name="Crous P.W."/>
            <person name="Stergiopoulos I."/>
        </authorList>
    </citation>
    <scope>NUCLEOTIDE SEQUENCE [LARGE SCALE GENOMIC DNA]</scope>
    <source>
        <strain evidence="3 4">CBS 116634</strain>
    </source>
</reference>
<proteinExistence type="predicted"/>
<feature type="region of interest" description="Disordered" evidence="1">
    <location>
        <begin position="352"/>
        <end position="380"/>
    </location>
</feature>
<dbReference type="Proteomes" id="UP000073492">
    <property type="component" value="Unassembled WGS sequence"/>
</dbReference>
<protein>
    <recommendedName>
        <fullName evidence="2">DUF1996 domain-containing protein</fullName>
    </recommendedName>
</protein>
<sequence>MVSTAMGAQFVMYTPGGDDTAVERMDSIVTPGGISAHVHQIFGASGMSPDMTYDSLQESDCTTVSNAAGDGNAADKSVYWHPALFAEASDGSGYIRIPTSGHKLYYKDVGNDADKKADPFEFPKGFRMVAGDQTLRAANSDSAHQTITEWICHSSASSNKGENGGFPTGVSDCDAYPGFNGAIHFPHCWNGEDFDQSKPSAHVSYPEGDVQAGPCPSSHPIRLPHIFIENQFDLHKVKDQVKPDSFVLAQGDPTGYGWHADFFNGWESGAIPELMKSCPAPYYGNADIGTCPTFKKFSTKSSDCKLKTTFDEDVSGPTKFLPGCNPISSTSPAPKMSIAALGVCTDTCSAASGSSGSGSDSNSSQPTYESSSSSEAEAEPSTTMATYYGASGTSAAAATATSYGAASYGNYGSYNENVENAAKNIVYETAYVTVTADSYQKREAAPTADAAFHKHAMRHIHRHKRGN</sequence>
<keyword evidence="4" id="KW-1185">Reference proteome</keyword>
<dbReference type="PANTHER" id="PTHR43662:SF12">
    <property type="entry name" value="DUF1996 DOMAIN-CONTAINING PROTEIN-RELATED"/>
    <property type="match status" value="1"/>
</dbReference>
<dbReference type="Pfam" id="PF09362">
    <property type="entry name" value="DUF1996"/>
    <property type="match status" value="1"/>
</dbReference>
<dbReference type="EMBL" id="LFZO01000390">
    <property type="protein sequence ID" value="KXT08922.1"/>
    <property type="molecule type" value="Genomic_DNA"/>
</dbReference>
<accession>A0A139I2X9</accession>
<evidence type="ECO:0000313" key="4">
    <source>
        <dbReference type="Proteomes" id="UP000073492"/>
    </source>
</evidence>
<dbReference type="InterPro" id="IPR018535">
    <property type="entry name" value="DUF1996"/>
</dbReference>
<gene>
    <name evidence="3" type="ORF">AC579_9362</name>
</gene>
<comment type="caution">
    <text evidence="3">The sequence shown here is derived from an EMBL/GenBank/DDBJ whole genome shotgun (WGS) entry which is preliminary data.</text>
</comment>
<evidence type="ECO:0000259" key="2">
    <source>
        <dbReference type="Pfam" id="PF09362"/>
    </source>
</evidence>
<dbReference type="PANTHER" id="PTHR43662">
    <property type="match status" value="1"/>
</dbReference>
<name>A0A139I2X9_9PEZI</name>